<sequence length="150" mass="17270">MKKNSLLLVLFIILFQGCKQDDECNQSCFTPPEAFYFEIVDKESGENLFTNGTFDANDIKITDTLNDNDSVEFSFISENNINLIQIGSIGWKTEIVNLRIYISENPIFNFYIDAERIEDCCSHTDYNEITLTDSEFELDSQTGIYKILVE</sequence>
<name>A0ABY8L3Z3_9FLAO</name>
<gene>
    <name evidence="1" type="ORF">P8625_02990</name>
</gene>
<proteinExistence type="predicted"/>
<organism evidence="1 2">
    <name type="scientific">Tenacibaculum tangerinum</name>
    <dbReference type="NCBI Taxonomy" id="3038772"/>
    <lineage>
        <taxon>Bacteria</taxon>
        <taxon>Pseudomonadati</taxon>
        <taxon>Bacteroidota</taxon>
        <taxon>Flavobacteriia</taxon>
        <taxon>Flavobacteriales</taxon>
        <taxon>Flavobacteriaceae</taxon>
        <taxon>Tenacibaculum</taxon>
    </lineage>
</organism>
<dbReference type="PROSITE" id="PS51257">
    <property type="entry name" value="PROKAR_LIPOPROTEIN"/>
    <property type="match status" value="1"/>
</dbReference>
<reference evidence="1 2" key="1">
    <citation type="submission" date="2023-04" db="EMBL/GenBank/DDBJ databases">
        <title>Tenacibaculum tangerinum sp. nov., isolated from sea tidal flat of South Korea.</title>
        <authorList>
            <person name="Lee S.H."/>
            <person name="Kim J.-J."/>
        </authorList>
    </citation>
    <scope>NUCLEOTIDE SEQUENCE [LARGE SCALE GENOMIC DNA]</scope>
    <source>
        <strain evidence="1 2">GRR-S3-23</strain>
    </source>
</reference>
<dbReference type="RefSeq" id="WP_279652019.1">
    <property type="nucleotide sequence ID" value="NZ_CP122539.1"/>
</dbReference>
<evidence type="ECO:0000313" key="1">
    <source>
        <dbReference type="EMBL" id="WGH76149.1"/>
    </source>
</evidence>
<evidence type="ECO:0000313" key="2">
    <source>
        <dbReference type="Proteomes" id="UP001232001"/>
    </source>
</evidence>
<dbReference type="Proteomes" id="UP001232001">
    <property type="component" value="Chromosome"/>
</dbReference>
<dbReference type="EMBL" id="CP122539">
    <property type="protein sequence ID" value="WGH76149.1"/>
    <property type="molecule type" value="Genomic_DNA"/>
</dbReference>
<keyword evidence="2" id="KW-1185">Reference proteome</keyword>
<accession>A0ABY8L3Z3</accession>
<protein>
    <submittedName>
        <fullName evidence="1">Uncharacterized protein</fullName>
    </submittedName>
</protein>